<gene>
    <name evidence="1" type="ORF">FCL54_19115</name>
</gene>
<dbReference type="PANTHER" id="PTHR12993:SF11">
    <property type="entry name" value="N-ACETYLGLUCOSAMINYL-PHOSPHATIDYLINOSITOL DE-N-ACETYLASE"/>
    <property type="match status" value="1"/>
</dbReference>
<protein>
    <submittedName>
        <fullName evidence="1">PIG-L family deacetylase</fullName>
    </submittedName>
</protein>
<accession>A0A5R9F561</accession>
<dbReference type="Proteomes" id="UP000308230">
    <property type="component" value="Unassembled WGS sequence"/>
</dbReference>
<name>A0A5R9F561_9BACL</name>
<dbReference type="InterPro" id="IPR024078">
    <property type="entry name" value="LmbE-like_dom_sf"/>
</dbReference>
<dbReference type="RefSeq" id="WP_138128548.1">
    <property type="nucleotide sequence ID" value="NZ_SWLG01000018.1"/>
</dbReference>
<reference evidence="1 2" key="1">
    <citation type="submission" date="2019-04" db="EMBL/GenBank/DDBJ databases">
        <title>Bacillus caeni sp. nov., a bacterium isolated from mangrove sediment.</title>
        <authorList>
            <person name="Huang H."/>
            <person name="Mo K."/>
            <person name="Hu Y."/>
        </authorList>
    </citation>
    <scope>NUCLEOTIDE SEQUENCE [LARGE SCALE GENOMIC DNA]</scope>
    <source>
        <strain evidence="1 2">HB172195</strain>
    </source>
</reference>
<evidence type="ECO:0000313" key="2">
    <source>
        <dbReference type="Proteomes" id="UP000308230"/>
    </source>
</evidence>
<dbReference type="InterPro" id="IPR003737">
    <property type="entry name" value="GlcNAc_PI_deacetylase-related"/>
</dbReference>
<proteinExistence type="predicted"/>
<dbReference type="Gene3D" id="3.40.50.10320">
    <property type="entry name" value="LmbE-like"/>
    <property type="match status" value="1"/>
</dbReference>
<dbReference type="AlphaFoldDB" id="A0A5R9F561"/>
<dbReference type="PANTHER" id="PTHR12993">
    <property type="entry name" value="N-ACETYLGLUCOSAMINYL-PHOSPHATIDYLINOSITOL DE-N-ACETYLASE-RELATED"/>
    <property type="match status" value="1"/>
</dbReference>
<keyword evidence="2" id="KW-1185">Reference proteome</keyword>
<comment type="caution">
    <text evidence="1">The sequence shown here is derived from an EMBL/GenBank/DDBJ whole genome shotgun (WGS) entry which is preliminary data.</text>
</comment>
<dbReference type="Pfam" id="PF02585">
    <property type="entry name" value="PIG-L"/>
    <property type="match status" value="1"/>
</dbReference>
<evidence type="ECO:0000313" key="1">
    <source>
        <dbReference type="EMBL" id="TLS35614.1"/>
    </source>
</evidence>
<dbReference type="SUPFAM" id="SSF102588">
    <property type="entry name" value="LmbE-like"/>
    <property type="match status" value="1"/>
</dbReference>
<dbReference type="EMBL" id="SWLG01000018">
    <property type="protein sequence ID" value="TLS35614.1"/>
    <property type="molecule type" value="Genomic_DNA"/>
</dbReference>
<dbReference type="OrthoDB" id="9790023at2"/>
<sequence>MKTILFVFAHPDDETFTVGGTLTEFAEMQDVQTIVYSATPGDAGKCGNPPICTKEELADVRTDEFKKATGILGVDHAIIGKFQDGKLTSIPVEEIAGEVSKLIAEFHPEVVVTFPPHGLSGHADHKAIQKATYQAVTGSTNKVEKLYYATFPESVAAKNGNPPFSDPDENISVAKSFSQQQMDTVRKALLAHRTQHLSVERVFKNLDKKPFNKFNNKEYYVLAWSREGITDSSTLI</sequence>
<organism evidence="1 2">
    <name type="scientific">Exobacillus caeni</name>
    <dbReference type="NCBI Taxonomy" id="2574798"/>
    <lineage>
        <taxon>Bacteria</taxon>
        <taxon>Bacillati</taxon>
        <taxon>Bacillota</taxon>
        <taxon>Bacilli</taxon>
        <taxon>Bacillales</taxon>
        <taxon>Guptibacillaceae</taxon>
        <taxon>Exobacillus</taxon>
    </lineage>
</organism>
<dbReference type="GO" id="GO:0016811">
    <property type="term" value="F:hydrolase activity, acting on carbon-nitrogen (but not peptide) bonds, in linear amides"/>
    <property type="evidence" value="ECO:0007669"/>
    <property type="project" value="TreeGrafter"/>
</dbReference>